<feature type="chain" id="PRO_5032677499" evidence="1">
    <location>
        <begin position="17"/>
        <end position="125"/>
    </location>
</feature>
<dbReference type="EMBL" id="CAJNDS010001447">
    <property type="protein sequence ID" value="CAE7260535.1"/>
    <property type="molecule type" value="Genomic_DNA"/>
</dbReference>
<dbReference type="AlphaFoldDB" id="A0A812MQ07"/>
<comment type="caution">
    <text evidence="2">The sequence shown here is derived from an EMBL/GenBank/DDBJ whole genome shotgun (WGS) entry which is preliminary data.</text>
</comment>
<name>A0A812MQ07_9DINO</name>
<sequence length="125" mass="13466">MGTVLVCMMGASVLMPELCPTCMVSAKACEQLESEFPNYQSLSLADLFKESKEDDIQHLMSGPEPAVVDVGLVQSLRLQAAVRCLFSKGPAGPALCDAAYCARRGCLREQNEEVGYTMLGECPDV</sequence>
<evidence type="ECO:0000313" key="3">
    <source>
        <dbReference type="Proteomes" id="UP000604046"/>
    </source>
</evidence>
<proteinExistence type="predicted"/>
<protein>
    <submittedName>
        <fullName evidence="2">Ehmt1 protein</fullName>
    </submittedName>
</protein>
<keyword evidence="1" id="KW-0732">Signal</keyword>
<evidence type="ECO:0000313" key="2">
    <source>
        <dbReference type="EMBL" id="CAE7260535.1"/>
    </source>
</evidence>
<accession>A0A812MQ07</accession>
<evidence type="ECO:0000256" key="1">
    <source>
        <dbReference type="SAM" id="SignalP"/>
    </source>
</evidence>
<gene>
    <name evidence="2" type="primary">Ehmt1</name>
    <name evidence="2" type="ORF">SNAT2548_LOCUS13613</name>
</gene>
<reference evidence="2" key="1">
    <citation type="submission" date="2021-02" db="EMBL/GenBank/DDBJ databases">
        <authorList>
            <person name="Dougan E. K."/>
            <person name="Rhodes N."/>
            <person name="Thang M."/>
            <person name="Chan C."/>
        </authorList>
    </citation>
    <scope>NUCLEOTIDE SEQUENCE</scope>
</reference>
<feature type="signal peptide" evidence="1">
    <location>
        <begin position="1"/>
        <end position="16"/>
    </location>
</feature>
<organism evidence="2 3">
    <name type="scientific">Symbiodinium natans</name>
    <dbReference type="NCBI Taxonomy" id="878477"/>
    <lineage>
        <taxon>Eukaryota</taxon>
        <taxon>Sar</taxon>
        <taxon>Alveolata</taxon>
        <taxon>Dinophyceae</taxon>
        <taxon>Suessiales</taxon>
        <taxon>Symbiodiniaceae</taxon>
        <taxon>Symbiodinium</taxon>
    </lineage>
</organism>
<dbReference type="Proteomes" id="UP000604046">
    <property type="component" value="Unassembled WGS sequence"/>
</dbReference>
<keyword evidence="3" id="KW-1185">Reference proteome</keyword>